<evidence type="ECO:0000256" key="3">
    <source>
        <dbReference type="SAM" id="SignalP"/>
    </source>
</evidence>
<dbReference type="PATRIC" id="fig|698760.3.peg.9461"/>
<dbReference type="Proteomes" id="UP000010931">
    <property type="component" value="Unassembled WGS sequence"/>
</dbReference>
<feature type="signal peptide" evidence="3">
    <location>
        <begin position="1"/>
        <end position="19"/>
    </location>
</feature>
<feature type="domain" description="Leucine-binding protein" evidence="4">
    <location>
        <begin position="85"/>
        <end position="414"/>
    </location>
</feature>
<dbReference type="InterPro" id="IPR051010">
    <property type="entry name" value="BCAA_transport"/>
</dbReference>
<keyword evidence="2 3" id="KW-0732">Signal</keyword>
<gene>
    <name evidence="5" type="ORF">STRTUCAR8_00423</name>
</gene>
<protein>
    <submittedName>
        <fullName evidence="5">Putative lipoprotein</fullName>
    </submittedName>
</protein>
<dbReference type="SUPFAM" id="SSF53822">
    <property type="entry name" value="Periplasmic binding protein-like I"/>
    <property type="match status" value="1"/>
</dbReference>
<evidence type="ECO:0000256" key="2">
    <source>
        <dbReference type="ARBA" id="ARBA00022729"/>
    </source>
</evidence>
<dbReference type="Gene3D" id="3.40.50.2300">
    <property type="match status" value="3"/>
</dbReference>
<dbReference type="InterPro" id="IPR028081">
    <property type="entry name" value="Leu-bd"/>
</dbReference>
<dbReference type="AlphaFoldDB" id="L7ERG9"/>
<name>L7ERG9_STRT8</name>
<comment type="caution">
    <text evidence="5">The sequence shown here is derived from an EMBL/GenBank/DDBJ whole genome shotgun (WGS) entry which is preliminary data.</text>
</comment>
<feature type="chain" id="PRO_5038638797" evidence="3">
    <location>
        <begin position="20"/>
        <end position="460"/>
    </location>
</feature>
<dbReference type="PANTHER" id="PTHR30483:SF6">
    <property type="entry name" value="PERIPLASMIC BINDING PROTEIN OF ABC TRANSPORTER FOR NATURAL AMINO ACIDS"/>
    <property type="match status" value="1"/>
</dbReference>
<comment type="similarity">
    <text evidence="1">Belongs to the leucine-binding protein family.</text>
</comment>
<reference evidence="5 6" key="1">
    <citation type="journal article" date="2011" name="Plasmid">
        <title>Streptomyces turgidiscabies Car8 contains a modular pathogenicity island that shares virulence genes with other actinobacterial plant pathogens.</title>
        <authorList>
            <person name="Huguet-Tapia J.C."/>
            <person name="Badger J.H."/>
            <person name="Loria R."/>
            <person name="Pettis G.S."/>
        </authorList>
    </citation>
    <scope>NUCLEOTIDE SEQUENCE [LARGE SCALE GENOMIC DNA]</scope>
    <source>
        <strain evidence="5 6">Car8</strain>
    </source>
</reference>
<sequence>MRRLLIATATATTLVLALAGCSDRSTPAAGAGEPSTSASGAAANADFGTLKNVCHSGSPKAVTEQGVTGSEIKVGVFSDVGFTKNPEFVNAAKVFTSWCNAAGGINGRKIVPVTRDSKLMEVQQRMIEACRDDFALVGGGAAFDGLGVKARLNCLLPDFPAQSSTINALGADLQVLAQGAGVGYAPYTGYYTWLIKEAHPTSAQHVGVISGDVPITKLIAAQVKELIPAIGGKVTYSDVYPAAGVSDWTPYAQSIKSKKVKGLIFNGSFAELAKLEQALTNTGYQLDWIDTNNNAYGPAFLQLAGGSLAKQTNYADLSGVAPLEQAADNPATKQVQDLFAKYAPDAQVTLPALRSFTAWLLFATAAGQCDDLTRKCVYENAMKQTEWTAGGLQAPMDLTKVTNPPKCFNVVKATDKGWTVADFKPDQGSYRCDIPAYKYKGSYGKPMTLADVGKSMADLK</sequence>
<organism evidence="5 6">
    <name type="scientific">Streptomyces turgidiscabies (strain Car8)</name>
    <dbReference type="NCBI Taxonomy" id="698760"/>
    <lineage>
        <taxon>Bacteria</taxon>
        <taxon>Bacillati</taxon>
        <taxon>Actinomycetota</taxon>
        <taxon>Actinomycetes</taxon>
        <taxon>Kitasatosporales</taxon>
        <taxon>Streptomycetaceae</taxon>
        <taxon>Streptomyces</taxon>
    </lineage>
</organism>
<dbReference type="PROSITE" id="PS51257">
    <property type="entry name" value="PROKAR_LIPOPROTEIN"/>
    <property type="match status" value="1"/>
</dbReference>
<dbReference type="InterPro" id="IPR028082">
    <property type="entry name" value="Peripla_BP_I"/>
</dbReference>
<dbReference type="GeneID" id="97406477"/>
<accession>L7ERG9</accession>
<keyword evidence="5" id="KW-0449">Lipoprotein</keyword>
<dbReference type="PANTHER" id="PTHR30483">
    <property type="entry name" value="LEUCINE-SPECIFIC-BINDING PROTEIN"/>
    <property type="match status" value="1"/>
</dbReference>
<evidence type="ECO:0000256" key="1">
    <source>
        <dbReference type="ARBA" id="ARBA00010062"/>
    </source>
</evidence>
<dbReference type="STRING" id="85558.T45_05248"/>
<dbReference type="RefSeq" id="WP_006383538.1">
    <property type="nucleotide sequence ID" value="NZ_AEJB01000673.1"/>
</dbReference>
<evidence type="ECO:0000259" key="4">
    <source>
        <dbReference type="Pfam" id="PF13458"/>
    </source>
</evidence>
<evidence type="ECO:0000313" key="6">
    <source>
        <dbReference type="Proteomes" id="UP000010931"/>
    </source>
</evidence>
<evidence type="ECO:0000313" key="5">
    <source>
        <dbReference type="EMBL" id="ELP61592.1"/>
    </source>
</evidence>
<dbReference type="EMBL" id="AEJB01000673">
    <property type="protein sequence ID" value="ELP61592.1"/>
    <property type="molecule type" value="Genomic_DNA"/>
</dbReference>
<proteinExistence type="inferred from homology"/>
<dbReference type="Pfam" id="PF13458">
    <property type="entry name" value="Peripla_BP_6"/>
    <property type="match status" value="1"/>
</dbReference>
<keyword evidence="6" id="KW-1185">Reference proteome</keyword>